<dbReference type="EMBL" id="NRRE01000027">
    <property type="protein sequence ID" value="MBK1698446.1"/>
    <property type="molecule type" value="Genomic_DNA"/>
</dbReference>
<reference evidence="4" key="2">
    <citation type="journal article" date="2020" name="Microorganisms">
        <title>Osmotic Adaptation and Compatible Solute Biosynthesis of Phototrophic Bacteria as Revealed from Genome Analyses.</title>
        <authorList>
            <person name="Imhoff J.F."/>
            <person name="Rahn T."/>
            <person name="Kunzel S."/>
            <person name="Keller A."/>
            <person name="Neulinger S.C."/>
        </authorList>
    </citation>
    <scope>NUCLEOTIDE SEQUENCE</scope>
    <source>
        <strain evidence="4">DSM 9154</strain>
    </source>
</reference>
<dbReference type="PROSITE" id="PS50110">
    <property type="entry name" value="RESPONSE_REGULATORY"/>
    <property type="match status" value="1"/>
</dbReference>
<proteinExistence type="predicted"/>
<feature type="modified residue" description="4-aspartylphosphate" evidence="2">
    <location>
        <position position="53"/>
    </location>
</feature>
<dbReference type="PANTHER" id="PTHR44591:SF3">
    <property type="entry name" value="RESPONSE REGULATORY DOMAIN-CONTAINING PROTEIN"/>
    <property type="match status" value="1"/>
</dbReference>
<name>A0A934QKC8_9PROT</name>
<evidence type="ECO:0000256" key="1">
    <source>
        <dbReference type="ARBA" id="ARBA00022553"/>
    </source>
</evidence>
<keyword evidence="1 2" id="KW-0597">Phosphoprotein</keyword>
<dbReference type="InterPro" id="IPR001789">
    <property type="entry name" value="Sig_transdc_resp-reg_receiver"/>
</dbReference>
<dbReference type="SUPFAM" id="SSF52172">
    <property type="entry name" value="CheY-like"/>
    <property type="match status" value="1"/>
</dbReference>
<evidence type="ECO:0000259" key="3">
    <source>
        <dbReference type="PROSITE" id="PS50110"/>
    </source>
</evidence>
<dbReference type="AlphaFoldDB" id="A0A934QKC8"/>
<dbReference type="InterPro" id="IPR050595">
    <property type="entry name" value="Bact_response_regulator"/>
</dbReference>
<gene>
    <name evidence="4" type="ORF">CKO21_14450</name>
</gene>
<comment type="caution">
    <text evidence="4">The sequence shown here is derived from an EMBL/GenBank/DDBJ whole genome shotgun (WGS) entry which is preliminary data.</text>
</comment>
<dbReference type="RefSeq" id="WP_027288437.1">
    <property type="nucleotide sequence ID" value="NZ_NRRE01000027.1"/>
</dbReference>
<dbReference type="InterPro" id="IPR011006">
    <property type="entry name" value="CheY-like_superfamily"/>
</dbReference>
<reference evidence="4" key="1">
    <citation type="submission" date="2017-08" db="EMBL/GenBank/DDBJ databases">
        <authorList>
            <person name="Imhoff J.F."/>
            <person name="Rahn T."/>
            <person name="Kuenzel S."/>
            <person name="Neulinger S.C."/>
        </authorList>
    </citation>
    <scope>NUCLEOTIDE SEQUENCE</scope>
    <source>
        <strain evidence="4">DSM 9154</strain>
    </source>
</reference>
<keyword evidence="5" id="KW-1185">Reference proteome</keyword>
<evidence type="ECO:0000256" key="2">
    <source>
        <dbReference type="PROSITE-ProRule" id="PRU00169"/>
    </source>
</evidence>
<evidence type="ECO:0000313" key="4">
    <source>
        <dbReference type="EMBL" id="MBK1698446.1"/>
    </source>
</evidence>
<dbReference type="Gene3D" id="3.40.50.2300">
    <property type="match status" value="1"/>
</dbReference>
<protein>
    <submittedName>
        <fullName evidence="4">Response regulator</fullName>
    </submittedName>
</protein>
<dbReference type="PANTHER" id="PTHR44591">
    <property type="entry name" value="STRESS RESPONSE REGULATOR PROTEIN 1"/>
    <property type="match status" value="1"/>
</dbReference>
<organism evidence="4 5">
    <name type="scientific">Rhodovibrio salinarum</name>
    <dbReference type="NCBI Taxonomy" id="1087"/>
    <lineage>
        <taxon>Bacteria</taxon>
        <taxon>Pseudomonadati</taxon>
        <taxon>Pseudomonadota</taxon>
        <taxon>Alphaproteobacteria</taxon>
        <taxon>Rhodospirillales</taxon>
        <taxon>Rhodovibrionaceae</taxon>
        <taxon>Rhodovibrio</taxon>
    </lineage>
</organism>
<accession>A0A934QKC8</accession>
<feature type="domain" description="Response regulatory" evidence="3">
    <location>
        <begin position="4"/>
        <end position="118"/>
    </location>
</feature>
<sequence>MTVTIAVIDDDVGIRRQLRALLEQDGFEVVEYDPDRRGLKAIHLDFVDVLVTDIVMPDCDGFELLREIRNARNLDLPVVAYSKEIPMYATIAEKLGADAVVSLNGPGKLQAVAGTTRQIARSIYRNGSLSAELSSGQKPRPRTE</sequence>
<dbReference type="Pfam" id="PF00072">
    <property type="entry name" value="Response_reg"/>
    <property type="match status" value="1"/>
</dbReference>
<dbReference type="Proteomes" id="UP000778970">
    <property type="component" value="Unassembled WGS sequence"/>
</dbReference>
<evidence type="ECO:0000313" key="5">
    <source>
        <dbReference type="Proteomes" id="UP000778970"/>
    </source>
</evidence>
<dbReference type="SMART" id="SM00448">
    <property type="entry name" value="REC"/>
    <property type="match status" value="1"/>
</dbReference>
<dbReference type="GO" id="GO:0000160">
    <property type="term" value="P:phosphorelay signal transduction system"/>
    <property type="evidence" value="ECO:0007669"/>
    <property type="project" value="InterPro"/>
</dbReference>